<accession>A0AAV2N8L3</accession>
<organism evidence="1 2">
    <name type="scientific">Lasius platythorax</name>
    <dbReference type="NCBI Taxonomy" id="488582"/>
    <lineage>
        <taxon>Eukaryota</taxon>
        <taxon>Metazoa</taxon>
        <taxon>Ecdysozoa</taxon>
        <taxon>Arthropoda</taxon>
        <taxon>Hexapoda</taxon>
        <taxon>Insecta</taxon>
        <taxon>Pterygota</taxon>
        <taxon>Neoptera</taxon>
        <taxon>Endopterygota</taxon>
        <taxon>Hymenoptera</taxon>
        <taxon>Apocrita</taxon>
        <taxon>Aculeata</taxon>
        <taxon>Formicoidea</taxon>
        <taxon>Formicidae</taxon>
        <taxon>Formicinae</taxon>
        <taxon>Lasius</taxon>
        <taxon>Lasius</taxon>
    </lineage>
</organism>
<gene>
    <name evidence="1" type="ORF">LPLAT_LOCUS2381</name>
</gene>
<protein>
    <submittedName>
        <fullName evidence="1">Uncharacterized protein</fullName>
    </submittedName>
</protein>
<keyword evidence="2" id="KW-1185">Reference proteome</keyword>
<reference evidence="1" key="1">
    <citation type="submission" date="2024-04" db="EMBL/GenBank/DDBJ databases">
        <authorList>
            <consortium name="Molecular Ecology Group"/>
        </authorList>
    </citation>
    <scope>NUCLEOTIDE SEQUENCE</scope>
</reference>
<dbReference type="AlphaFoldDB" id="A0AAV2N8L3"/>
<evidence type="ECO:0000313" key="1">
    <source>
        <dbReference type="EMBL" id="CAL1676142.1"/>
    </source>
</evidence>
<dbReference type="Proteomes" id="UP001497644">
    <property type="component" value="Chromosome 11"/>
</dbReference>
<name>A0AAV2N8L3_9HYME</name>
<dbReference type="EMBL" id="OZ034834">
    <property type="protein sequence ID" value="CAL1676142.1"/>
    <property type="molecule type" value="Genomic_DNA"/>
</dbReference>
<proteinExistence type="predicted"/>
<sequence>MSAYCDDVTCTHSSTQVRIDAGVDKYALTFDILSGGEGVVAAGEGGLCRDKFPKLPRSLAIMSAISGDGVGYRHEGNLKRRTGGINTTSIDELTINTAAT</sequence>
<evidence type="ECO:0000313" key="2">
    <source>
        <dbReference type="Proteomes" id="UP001497644"/>
    </source>
</evidence>